<protein>
    <recommendedName>
        <fullName evidence="3">Chitooligosaccharide deacetylase</fullName>
    </recommendedName>
    <alternativeName>
        <fullName evidence="6">Nodulation protein B</fullName>
    </alternativeName>
</protein>
<feature type="signal peptide" evidence="7">
    <location>
        <begin position="1"/>
        <end position="22"/>
    </location>
</feature>
<evidence type="ECO:0000256" key="4">
    <source>
        <dbReference type="ARBA" id="ARBA00022723"/>
    </source>
</evidence>
<accession>A0ABY4SJZ3</accession>
<dbReference type="InterPro" id="IPR011330">
    <property type="entry name" value="Glyco_hydro/deAcase_b/a-brl"/>
</dbReference>
<name>A0ABY4SJZ3_9CAUL</name>
<dbReference type="PANTHER" id="PTHR10587:SF133">
    <property type="entry name" value="CHITIN DEACETYLASE 1-RELATED"/>
    <property type="match status" value="1"/>
</dbReference>
<dbReference type="SUPFAM" id="SSF88713">
    <property type="entry name" value="Glycoside hydrolase/deacetylase"/>
    <property type="match status" value="1"/>
</dbReference>
<evidence type="ECO:0000256" key="1">
    <source>
        <dbReference type="ARBA" id="ARBA00003236"/>
    </source>
</evidence>
<feature type="chain" id="PRO_5046329094" description="Chitooligosaccharide deacetylase" evidence="7">
    <location>
        <begin position="23"/>
        <end position="328"/>
    </location>
</feature>
<feature type="domain" description="NodB homology" evidence="8">
    <location>
        <begin position="24"/>
        <end position="151"/>
    </location>
</feature>
<comment type="similarity">
    <text evidence="2">Belongs to the polysaccharide deacetylase family.</text>
</comment>
<dbReference type="InterPro" id="IPR050248">
    <property type="entry name" value="Polysacc_deacetylase_ArnD"/>
</dbReference>
<keyword evidence="4" id="KW-0479">Metal-binding</keyword>
<evidence type="ECO:0000256" key="6">
    <source>
        <dbReference type="ARBA" id="ARBA00032976"/>
    </source>
</evidence>
<evidence type="ECO:0000313" key="10">
    <source>
        <dbReference type="Proteomes" id="UP001055429"/>
    </source>
</evidence>
<proteinExistence type="inferred from homology"/>
<dbReference type="Pfam" id="PF01522">
    <property type="entry name" value="Polysacc_deac_1"/>
    <property type="match status" value="1"/>
</dbReference>
<evidence type="ECO:0000256" key="5">
    <source>
        <dbReference type="ARBA" id="ARBA00022801"/>
    </source>
</evidence>
<organism evidence="9 10">
    <name type="scientific">Brevundimonas albigilva</name>
    <dbReference type="NCBI Taxonomy" id="1312364"/>
    <lineage>
        <taxon>Bacteria</taxon>
        <taxon>Pseudomonadati</taxon>
        <taxon>Pseudomonadota</taxon>
        <taxon>Alphaproteobacteria</taxon>
        <taxon>Caulobacterales</taxon>
        <taxon>Caulobacteraceae</taxon>
        <taxon>Brevundimonas</taxon>
    </lineage>
</organism>
<gene>
    <name evidence="9" type="ORF">M8231_16150</name>
</gene>
<evidence type="ECO:0000313" key="9">
    <source>
        <dbReference type="EMBL" id="URI15296.1"/>
    </source>
</evidence>
<evidence type="ECO:0000256" key="3">
    <source>
        <dbReference type="ARBA" id="ARBA00020071"/>
    </source>
</evidence>
<dbReference type="PANTHER" id="PTHR10587">
    <property type="entry name" value="GLYCOSYL TRANSFERASE-RELATED"/>
    <property type="match status" value="1"/>
</dbReference>
<comment type="function">
    <text evidence="1">Is involved in generating a small heat-stable compound (Nod), an acylated oligomer of N-acetylglucosamine, that stimulates mitosis in various plant protoplasts.</text>
</comment>
<sequence length="328" mass="35838">MRISAALSALVALALALGLARAADAQDRRVAVTFDDLPYQAADAALCDPASLMRLTTDFVEMLRPLDTHATAFVNEGRVCAPTRASTLARALDLWLDAGLDLGNHTADHVNIHDIAADAYLANVDAGAPVARSVLEARGRRLHWFRHPFLFTGETPEKHDAIAAGLAARGYDVAPVTIDNNDWMFADVYRKAETLGDADLMRRIGEAYVAHMTTVLDFFEPYSAELADGREPAQVLLLHANSLNQAFYPRIHALYLARGYRFVTLDEALADPIYARPDAYVRANGISWLHRWTHTEGRPIRWEPAPPAWIVAANKAPAADLAAIAAAP</sequence>
<keyword evidence="10" id="KW-1185">Reference proteome</keyword>
<evidence type="ECO:0000256" key="7">
    <source>
        <dbReference type="SAM" id="SignalP"/>
    </source>
</evidence>
<dbReference type="Proteomes" id="UP001055429">
    <property type="component" value="Chromosome"/>
</dbReference>
<dbReference type="InterPro" id="IPR002509">
    <property type="entry name" value="NODB_dom"/>
</dbReference>
<reference evidence="9" key="1">
    <citation type="submission" date="2022-05" db="EMBL/GenBank/DDBJ databases">
        <title>Brevundimonas albigilva TT17 genome sequence.</title>
        <authorList>
            <person name="Lee K."/>
            <person name="Son H."/>
        </authorList>
    </citation>
    <scope>NUCLEOTIDE SEQUENCE</scope>
    <source>
        <strain evidence="9">TT17</strain>
    </source>
</reference>
<dbReference type="RefSeq" id="WP_249749275.1">
    <property type="nucleotide sequence ID" value="NZ_CP097298.1"/>
</dbReference>
<evidence type="ECO:0000256" key="2">
    <source>
        <dbReference type="ARBA" id="ARBA00010973"/>
    </source>
</evidence>
<dbReference type="EMBL" id="CP097649">
    <property type="protein sequence ID" value="URI15296.1"/>
    <property type="molecule type" value="Genomic_DNA"/>
</dbReference>
<evidence type="ECO:0000259" key="8">
    <source>
        <dbReference type="Pfam" id="PF01522"/>
    </source>
</evidence>
<keyword evidence="7" id="KW-0732">Signal</keyword>
<keyword evidence="5" id="KW-0378">Hydrolase</keyword>
<dbReference type="Gene3D" id="3.20.20.370">
    <property type="entry name" value="Glycoside hydrolase/deacetylase"/>
    <property type="match status" value="1"/>
</dbReference>